<dbReference type="Proteomes" id="UP000504603">
    <property type="component" value="Unplaced"/>
</dbReference>
<feature type="transmembrane region" description="Helical" evidence="2">
    <location>
        <begin position="325"/>
        <end position="344"/>
    </location>
</feature>
<feature type="region of interest" description="Disordered" evidence="1">
    <location>
        <begin position="40"/>
        <end position="72"/>
    </location>
</feature>
<feature type="transmembrane region" description="Helical" evidence="2">
    <location>
        <begin position="301"/>
        <end position="319"/>
    </location>
</feature>
<evidence type="ECO:0000313" key="5">
    <source>
        <dbReference type="RefSeq" id="XP_022145336.1"/>
    </source>
</evidence>
<dbReference type="KEGG" id="mcha:111014816"/>
<accession>A0A6J1CW19</accession>
<dbReference type="OrthoDB" id="1913265at2759"/>
<evidence type="ECO:0000256" key="2">
    <source>
        <dbReference type="SAM" id="Phobius"/>
    </source>
</evidence>
<keyword evidence="2" id="KW-1133">Transmembrane helix</keyword>
<dbReference type="GO" id="GO:0080120">
    <property type="term" value="P:CAAX-box protein maturation"/>
    <property type="evidence" value="ECO:0007669"/>
    <property type="project" value="UniProtKB-ARBA"/>
</dbReference>
<reference evidence="5" key="1">
    <citation type="submission" date="2025-08" db="UniProtKB">
        <authorList>
            <consortium name="RefSeq"/>
        </authorList>
    </citation>
    <scope>IDENTIFICATION</scope>
    <source>
        <strain evidence="5">OHB3-1</strain>
    </source>
</reference>
<dbReference type="GO" id="GO:0004175">
    <property type="term" value="F:endopeptidase activity"/>
    <property type="evidence" value="ECO:0007669"/>
    <property type="project" value="UniProtKB-ARBA"/>
</dbReference>
<dbReference type="AlphaFoldDB" id="A0A6J1CW19"/>
<name>A0A6J1CW19_MOMCH</name>
<proteinExistence type="predicted"/>
<keyword evidence="2" id="KW-0472">Membrane</keyword>
<evidence type="ECO:0000256" key="1">
    <source>
        <dbReference type="SAM" id="MobiDB-lite"/>
    </source>
</evidence>
<organism evidence="4 5">
    <name type="scientific">Momordica charantia</name>
    <name type="common">Bitter gourd</name>
    <name type="synonym">Balsam pear</name>
    <dbReference type="NCBI Taxonomy" id="3673"/>
    <lineage>
        <taxon>Eukaryota</taxon>
        <taxon>Viridiplantae</taxon>
        <taxon>Streptophyta</taxon>
        <taxon>Embryophyta</taxon>
        <taxon>Tracheophyta</taxon>
        <taxon>Spermatophyta</taxon>
        <taxon>Magnoliopsida</taxon>
        <taxon>eudicotyledons</taxon>
        <taxon>Gunneridae</taxon>
        <taxon>Pentapetalae</taxon>
        <taxon>rosids</taxon>
        <taxon>fabids</taxon>
        <taxon>Cucurbitales</taxon>
        <taxon>Cucurbitaceae</taxon>
        <taxon>Momordiceae</taxon>
        <taxon>Momordica</taxon>
    </lineage>
</organism>
<dbReference type="PANTHER" id="PTHR36736">
    <property type="entry name" value="OS03G0100030 PROTEIN"/>
    <property type="match status" value="1"/>
</dbReference>
<evidence type="ECO:0000313" key="4">
    <source>
        <dbReference type="Proteomes" id="UP000504603"/>
    </source>
</evidence>
<sequence>MELPFISLSSNTSAMSFAARLGFCSKISHFPARKRAPTFAGGRFPAPSGVRASVERRSERLEEGQPRGGFTGPAMEVTTLDRSFGETEFPVWEKIGAVVRLSYGVGIYGAMALAGRFICSISGIDWMGGFQPSLDAILEGLGYAVPPIMALLFILDDEVVKLSPHARAIRDVEDEELRSFFYGMSPWQFILIVAASSVGEELFYRAAVQGALADIFLRSTDIAADVQGMASLTGVLPPFVPFAQAFAAVITAALTGSLYYVAASPKDPTYVVAPVLQSRSGREDLKKLFAAWYERRQMKKIYSPLLEGLLALYLGFEWIQTDNILAPIITHGIYSAVILGHGLWKIHDHRRRLRHRIQQLKMEGKSSDSL</sequence>
<dbReference type="InterPro" id="IPR003675">
    <property type="entry name" value="Rce1/LyrA-like_dom"/>
</dbReference>
<dbReference type="GeneID" id="111014816"/>
<evidence type="ECO:0000259" key="3">
    <source>
        <dbReference type="Pfam" id="PF02517"/>
    </source>
</evidence>
<protein>
    <submittedName>
        <fullName evidence="5">Uncharacterized protein LOC111014816</fullName>
    </submittedName>
</protein>
<feature type="compositionally biased region" description="Basic and acidic residues" evidence="1">
    <location>
        <begin position="53"/>
        <end position="65"/>
    </location>
</feature>
<feature type="transmembrane region" description="Helical" evidence="2">
    <location>
        <begin position="239"/>
        <end position="261"/>
    </location>
</feature>
<keyword evidence="2" id="KW-0812">Transmembrane</keyword>
<dbReference type="Pfam" id="PF02517">
    <property type="entry name" value="Rce1-like"/>
    <property type="match status" value="1"/>
</dbReference>
<gene>
    <name evidence="5" type="primary">LOC111014816</name>
</gene>
<dbReference type="PANTHER" id="PTHR36736:SF1">
    <property type="entry name" value="OS03G0100030 PROTEIN"/>
    <property type="match status" value="1"/>
</dbReference>
<dbReference type="RefSeq" id="XP_022145336.1">
    <property type="nucleotide sequence ID" value="XM_022289644.1"/>
</dbReference>
<keyword evidence="4" id="KW-1185">Reference proteome</keyword>
<feature type="domain" description="CAAX prenyl protease 2/Lysostaphin resistance protein A-like" evidence="3">
    <location>
        <begin position="185"/>
        <end position="336"/>
    </location>
</feature>